<proteinExistence type="predicted"/>
<dbReference type="AlphaFoldDB" id="A0A844YXB6"/>
<dbReference type="EMBL" id="WTYV01000001">
    <property type="protein sequence ID" value="MXO70717.1"/>
    <property type="molecule type" value="Genomic_DNA"/>
</dbReference>
<keyword evidence="2" id="KW-1185">Reference proteome</keyword>
<evidence type="ECO:0000313" key="1">
    <source>
        <dbReference type="EMBL" id="MXO70717.1"/>
    </source>
</evidence>
<accession>A0A844YXB6</accession>
<protein>
    <submittedName>
        <fullName evidence="1">DUF2218 domain-containing protein</fullName>
    </submittedName>
</protein>
<name>A0A844YXB6_9SPHN</name>
<dbReference type="OrthoDB" id="9806511at2"/>
<dbReference type="Proteomes" id="UP000466966">
    <property type="component" value="Unassembled WGS sequence"/>
</dbReference>
<dbReference type="InterPro" id="IPR014543">
    <property type="entry name" value="UCP028291"/>
</dbReference>
<gene>
    <name evidence="1" type="ORF">GRI99_03605</name>
</gene>
<dbReference type="Pfam" id="PF09981">
    <property type="entry name" value="DUF2218"/>
    <property type="match status" value="1"/>
</dbReference>
<reference evidence="1 2" key="1">
    <citation type="submission" date="2019-12" db="EMBL/GenBank/DDBJ databases">
        <title>Genomic-based taxomic classification of the family Erythrobacteraceae.</title>
        <authorList>
            <person name="Xu L."/>
        </authorList>
    </citation>
    <scope>NUCLEOTIDE SEQUENCE [LARGE SCALE GENOMIC DNA]</scope>
    <source>
        <strain evidence="1 2">M0322</strain>
    </source>
</reference>
<organism evidence="1 2">
    <name type="scientific">Alteraurantiacibacter buctensis</name>
    <dbReference type="NCBI Taxonomy" id="1503981"/>
    <lineage>
        <taxon>Bacteria</taxon>
        <taxon>Pseudomonadati</taxon>
        <taxon>Pseudomonadota</taxon>
        <taxon>Alphaproteobacteria</taxon>
        <taxon>Sphingomonadales</taxon>
        <taxon>Erythrobacteraceae</taxon>
        <taxon>Alteraurantiacibacter</taxon>
    </lineage>
</organism>
<dbReference type="Gene3D" id="3.30.310.50">
    <property type="entry name" value="Alpha-D-phosphohexomutase, C-terminal domain"/>
    <property type="match status" value="1"/>
</dbReference>
<dbReference type="RefSeq" id="WP_160770596.1">
    <property type="nucleotide sequence ID" value="NZ_WTYV01000001.1"/>
</dbReference>
<evidence type="ECO:0000313" key="2">
    <source>
        <dbReference type="Proteomes" id="UP000466966"/>
    </source>
</evidence>
<comment type="caution">
    <text evidence="1">The sequence shown here is derived from an EMBL/GenBank/DDBJ whole genome shotgun (WGS) entry which is preliminary data.</text>
</comment>
<dbReference type="PIRSF" id="PIRSF028291">
    <property type="entry name" value="UCP028291"/>
    <property type="match status" value="1"/>
</dbReference>
<sequence>MTAKESSGGFTSTGFAPCEKPERYIQQLVSHWGHKYATSYDEGDGMGVFPFSEHTNCVMTAHNGGIGITLTTADQAENIRMREVVEKHIDRFAFREAPLTYEWKDQ</sequence>